<keyword evidence="2" id="KW-0812">Transmembrane</keyword>
<dbReference type="InterPro" id="IPR036582">
    <property type="entry name" value="Mao_N_sf"/>
</dbReference>
<keyword evidence="5" id="KW-1185">Reference proteome</keyword>
<dbReference type="InterPro" id="IPR012854">
    <property type="entry name" value="Cu_amine_oxidase-like_N"/>
</dbReference>
<keyword evidence="1" id="KW-0175">Coiled coil</keyword>
<proteinExistence type="predicted"/>
<evidence type="ECO:0000256" key="2">
    <source>
        <dbReference type="SAM" id="Phobius"/>
    </source>
</evidence>
<feature type="domain" description="Copper amine oxidase-like N-terminal" evidence="3">
    <location>
        <begin position="44"/>
        <end position="149"/>
    </location>
</feature>
<name>A0A8J4M1P2_9BACL</name>
<accession>A0A8J4M1P2</accession>
<dbReference type="Gene3D" id="3.30.457.10">
    <property type="entry name" value="Copper amine oxidase-like, N-terminal domain"/>
    <property type="match status" value="1"/>
</dbReference>
<feature type="coiled-coil region" evidence="1">
    <location>
        <begin position="157"/>
        <end position="191"/>
    </location>
</feature>
<keyword evidence="2" id="KW-0472">Membrane</keyword>
<reference evidence="4" key="1">
    <citation type="submission" date="2021-04" db="EMBL/GenBank/DDBJ databases">
        <title>Draft genome sequence of Xylanibacillus composti strain K13.</title>
        <authorList>
            <person name="Uke A."/>
            <person name="Chhe C."/>
            <person name="Baramee S."/>
            <person name="Kosugi A."/>
        </authorList>
    </citation>
    <scope>NUCLEOTIDE SEQUENCE</scope>
    <source>
        <strain evidence="4">K13</strain>
    </source>
</reference>
<evidence type="ECO:0000256" key="1">
    <source>
        <dbReference type="SAM" id="Coils"/>
    </source>
</evidence>
<organism evidence="4 5">
    <name type="scientific">Xylanibacillus composti</name>
    <dbReference type="NCBI Taxonomy" id="1572762"/>
    <lineage>
        <taxon>Bacteria</taxon>
        <taxon>Bacillati</taxon>
        <taxon>Bacillota</taxon>
        <taxon>Bacilli</taxon>
        <taxon>Bacillales</taxon>
        <taxon>Paenibacillaceae</taxon>
        <taxon>Xylanibacillus</taxon>
    </lineage>
</organism>
<keyword evidence="2" id="KW-1133">Transmembrane helix</keyword>
<evidence type="ECO:0000259" key="3">
    <source>
        <dbReference type="Pfam" id="PF07833"/>
    </source>
</evidence>
<dbReference type="SUPFAM" id="SSF55383">
    <property type="entry name" value="Copper amine oxidase, domain N"/>
    <property type="match status" value="1"/>
</dbReference>
<comment type="caution">
    <text evidence="4">The sequence shown here is derived from an EMBL/GenBank/DDBJ whole genome shotgun (WGS) entry which is preliminary data.</text>
</comment>
<protein>
    <recommendedName>
        <fullName evidence="3">Copper amine oxidase-like N-terminal domain-containing protein</fullName>
    </recommendedName>
</protein>
<dbReference type="Proteomes" id="UP000677918">
    <property type="component" value="Unassembled WGS sequence"/>
</dbReference>
<dbReference type="AlphaFoldDB" id="A0A8J4M1P2"/>
<evidence type="ECO:0000313" key="5">
    <source>
        <dbReference type="Proteomes" id="UP000677918"/>
    </source>
</evidence>
<dbReference type="EMBL" id="BOVK01000023">
    <property type="protein sequence ID" value="GIQ69060.1"/>
    <property type="molecule type" value="Genomic_DNA"/>
</dbReference>
<evidence type="ECO:0000313" key="4">
    <source>
        <dbReference type="EMBL" id="GIQ69060.1"/>
    </source>
</evidence>
<gene>
    <name evidence="4" type="ORF">XYCOK13_18840</name>
</gene>
<feature type="transmembrane region" description="Helical" evidence="2">
    <location>
        <begin position="12"/>
        <end position="30"/>
    </location>
</feature>
<dbReference type="Pfam" id="PF07833">
    <property type="entry name" value="Cu_amine_oxidN1"/>
    <property type="match status" value="1"/>
</dbReference>
<dbReference type="RefSeq" id="WP_213411871.1">
    <property type="nucleotide sequence ID" value="NZ_BOVK01000023.1"/>
</dbReference>
<sequence>MLQLVLHKTNKTLLKVAALIVLGFILLVALNQVSHASWKPIDVYVNDEQISFAIDPDVDSGTTVVQMRPLFEALGMEVTWREEDLTILAAKEGAALQLVLNSEEALVNGSVMKLDRPAVAYDGHTLVPLRFVGESTGSLVHWNGVHREILVYTPEYVSSYGIAMEDLKAELDRLQEEINAAASEAEKGQDASGQDPAIVLPPAVHEDASTIQLDQLQGMYYGGRFDYGGYQCGGVCWLFYTFLPDQKVVVGQPQGGGPETIDCAKDACLSYTIESNKLVIAGEEPLSISINEDGALTIDEVTMRKVVPVPEGTKLGGEYISQGYIGLVGVTPYSSSWTNYLTFYPDGTFASDQSSLASLDTGNARTDSSAVSDAVHGTYAIGGNTIELKFDDGTVERHVFAVPPQRDDGRVYVQIGDQSFHLNTEE</sequence>